<evidence type="ECO:0000256" key="1">
    <source>
        <dbReference type="SAM" id="MobiDB-lite"/>
    </source>
</evidence>
<comment type="caution">
    <text evidence="2">The sequence shown here is derived from an EMBL/GenBank/DDBJ whole genome shotgun (WGS) entry which is preliminary data.</text>
</comment>
<dbReference type="Proteomes" id="UP001367508">
    <property type="component" value="Unassembled WGS sequence"/>
</dbReference>
<sequence length="73" mass="8277">MSELRDMWTKLKEKGNIIFSRSGSNPIHHESSHQGIQQKEKSSTVVGQHSQVLMPRLMYSEASVSMLVECFNA</sequence>
<evidence type="ECO:0000313" key="3">
    <source>
        <dbReference type="Proteomes" id="UP001367508"/>
    </source>
</evidence>
<accession>A0AAN9PSL2</accession>
<dbReference type="PANTHER" id="PTHR38222:SF1">
    <property type="entry name" value="TFIIS N-TERMINAL DOMAIN-CONTAINING PROTEIN"/>
    <property type="match status" value="1"/>
</dbReference>
<gene>
    <name evidence="2" type="ORF">VNO77_42166</name>
</gene>
<name>A0AAN9PSL2_CANGL</name>
<dbReference type="AlphaFoldDB" id="A0AAN9PSL2"/>
<dbReference type="PANTHER" id="PTHR38222">
    <property type="entry name" value="TFIIS N-TERMINAL DOMAIN-CONTAINING PROTEIN"/>
    <property type="match status" value="1"/>
</dbReference>
<dbReference type="EMBL" id="JAYMYQ010000010">
    <property type="protein sequence ID" value="KAK7308552.1"/>
    <property type="molecule type" value="Genomic_DNA"/>
</dbReference>
<keyword evidence="3" id="KW-1185">Reference proteome</keyword>
<organism evidence="2 3">
    <name type="scientific">Canavalia gladiata</name>
    <name type="common">Sword bean</name>
    <name type="synonym">Dolichos gladiatus</name>
    <dbReference type="NCBI Taxonomy" id="3824"/>
    <lineage>
        <taxon>Eukaryota</taxon>
        <taxon>Viridiplantae</taxon>
        <taxon>Streptophyta</taxon>
        <taxon>Embryophyta</taxon>
        <taxon>Tracheophyta</taxon>
        <taxon>Spermatophyta</taxon>
        <taxon>Magnoliopsida</taxon>
        <taxon>eudicotyledons</taxon>
        <taxon>Gunneridae</taxon>
        <taxon>Pentapetalae</taxon>
        <taxon>rosids</taxon>
        <taxon>fabids</taxon>
        <taxon>Fabales</taxon>
        <taxon>Fabaceae</taxon>
        <taxon>Papilionoideae</taxon>
        <taxon>50 kb inversion clade</taxon>
        <taxon>NPAAA clade</taxon>
        <taxon>indigoferoid/millettioid clade</taxon>
        <taxon>Phaseoleae</taxon>
        <taxon>Canavalia</taxon>
    </lineage>
</organism>
<protein>
    <submittedName>
        <fullName evidence="2">Uncharacterized protein</fullName>
    </submittedName>
</protein>
<feature type="compositionally biased region" description="Basic and acidic residues" evidence="1">
    <location>
        <begin position="27"/>
        <end position="42"/>
    </location>
</feature>
<evidence type="ECO:0000313" key="2">
    <source>
        <dbReference type="EMBL" id="KAK7308552.1"/>
    </source>
</evidence>
<reference evidence="2 3" key="1">
    <citation type="submission" date="2024-01" db="EMBL/GenBank/DDBJ databases">
        <title>The genomes of 5 underutilized Papilionoideae crops provide insights into root nodulation and disease resistanc.</title>
        <authorList>
            <person name="Jiang F."/>
        </authorList>
    </citation>
    <scope>NUCLEOTIDE SEQUENCE [LARGE SCALE GENOMIC DNA]</scope>
    <source>
        <strain evidence="2">LVBAO_FW01</strain>
        <tissue evidence="2">Leaves</tissue>
    </source>
</reference>
<feature type="region of interest" description="Disordered" evidence="1">
    <location>
        <begin position="21"/>
        <end position="43"/>
    </location>
</feature>
<proteinExistence type="predicted"/>